<keyword evidence="3" id="KW-1185">Reference proteome</keyword>
<keyword evidence="1" id="KW-1133">Transmembrane helix</keyword>
<protein>
    <submittedName>
        <fullName evidence="2">Uncharacterized protein</fullName>
    </submittedName>
</protein>
<gene>
    <name evidence="2" type="ORF">L0U89_00420</name>
</gene>
<keyword evidence="1" id="KW-0472">Membrane</keyword>
<evidence type="ECO:0000313" key="3">
    <source>
        <dbReference type="Proteomes" id="UP001201449"/>
    </source>
</evidence>
<dbReference type="Proteomes" id="UP001201449">
    <property type="component" value="Unassembled WGS sequence"/>
</dbReference>
<reference evidence="2 3" key="1">
    <citation type="submission" date="2022-01" db="EMBL/GenBank/DDBJ databases">
        <title>Mariniradius saccharolyticus sp. nov., isolated from sediment of a river.</title>
        <authorList>
            <person name="Liu H."/>
        </authorList>
    </citation>
    <scope>NUCLEOTIDE SEQUENCE [LARGE SCALE GENOMIC DNA]</scope>
    <source>
        <strain evidence="2 3">RY-2</strain>
    </source>
</reference>
<evidence type="ECO:0000313" key="2">
    <source>
        <dbReference type="EMBL" id="MCF1749516.1"/>
    </source>
</evidence>
<organism evidence="2 3">
    <name type="scientific">Mariniradius sediminis</name>
    <dbReference type="NCBI Taxonomy" id="2909237"/>
    <lineage>
        <taxon>Bacteria</taxon>
        <taxon>Pseudomonadati</taxon>
        <taxon>Bacteroidota</taxon>
        <taxon>Cytophagia</taxon>
        <taxon>Cytophagales</taxon>
        <taxon>Cyclobacteriaceae</taxon>
        <taxon>Mariniradius</taxon>
    </lineage>
</organism>
<name>A0ABS9BN81_9BACT</name>
<accession>A0ABS9BN81</accession>
<dbReference type="RefSeq" id="WP_234859718.1">
    <property type="nucleotide sequence ID" value="NZ_JAKEVZ010000001.1"/>
</dbReference>
<evidence type="ECO:0000256" key="1">
    <source>
        <dbReference type="SAM" id="Phobius"/>
    </source>
</evidence>
<dbReference type="EMBL" id="JAKEVZ010000001">
    <property type="protein sequence ID" value="MCF1749516.1"/>
    <property type="molecule type" value="Genomic_DNA"/>
</dbReference>
<proteinExistence type="predicted"/>
<comment type="caution">
    <text evidence="2">The sequence shown here is derived from an EMBL/GenBank/DDBJ whole genome shotgun (WGS) entry which is preliminary data.</text>
</comment>
<keyword evidence="1" id="KW-0812">Transmembrane</keyword>
<feature type="transmembrane region" description="Helical" evidence="1">
    <location>
        <begin position="30"/>
        <end position="51"/>
    </location>
</feature>
<sequence>MKEELERKSKELEQTLQMQLEVAKKESEEWVKIGAVALASGLLAFGLYQIFGKNKEKKKTKKVMETLAKEGLLDAEIKKKLTQKAEPGLLGRVGIALLPMALNYGKEQLLSKLQESATKKSDEPQK</sequence>